<feature type="transmembrane region" description="Helical" evidence="2">
    <location>
        <begin position="887"/>
        <end position="908"/>
    </location>
</feature>
<reference evidence="3 4" key="1">
    <citation type="journal article" date="2015" name="Plant Cell">
        <title>Oil accumulation by the oleaginous diatom Fistulifera solaris as revealed by the genome and transcriptome.</title>
        <authorList>
            <person name="Tanaka T."/>
            <person name="Maeda Y."/>
            <person name="Veluchamy A."/>
            <person name="Tanaka M."/>
            <person name="Abida H."/>
            <person name="Marechal E."/>
            <person name="Bowler C."/>
            <person name="Muto M."/>
            <person name="Sunaga Y."/>
            <person name="Tanaka M."/>
            <person name="Yoshino T."/>
            <person name="Taniguchi T."/>
            <person name="Fukuda Y."/>
            <person name="Nemoto M."/>
            <person name="Matsumoto M."/>
            <person name="Wong P.S."/>
            <person name="Aburatani S."/>
            <person name="Fujibuchi W."/>
        </authorList>
    </citation>
    <scope>NUCLEOTIDE SEQUENCE [LARGE SCALE GENOMIC DNA]</scope>
    <source>
        <strain evidence="3 4">JPCC DA0580</strain>
    </source>
</reference>
<feature type="transmembrane region" description="Helical" evidence="2">
    <location>
        <begin position="572"/>
        <end position="592"/>
    </location>
</feature>
<evidence type="ECO:0000313" key="4">
    <source>
        <dbReference type="Proteomes" id="UP000198406"/>
    </source>
</evidence>
<dbReference type="EMBL" id="BDSP01000170">
    <property type="protein sequence ID" value="GAX21610.1"/>
    <property type="molecule type" value="Genomic_DNA"/>
</dbReference>
<gene>
    <name evidence="3" type="ORF">FisN_29Hh045</name>
</gene>
<protein>
    <submittedName>
        <fullName evidence="3">Uncharacterized protein</fullName>
    </submittedName>
</protein>
<dbReference type="AlphaFoldDB" id="A0A1Z5K5T3"/>
<evidence type="ECO:0000313" key="3">
    <source>
        <dbReference type="EMBL" id="GAX21610.1"/>
    </source>
</evidence>
<name>A0A1Z5K5T3_FISSO</name>
<keyword evidence="4" id="KW-1185">Reference proteome</keyword>
<evidence type="ECO:0000256" key="2">
    <source>
        <dbReference type="SAM" id="Phobius"/>
    </source>
</evidence>
<feature type="transmembrane region" description="Helical" evidence="2">
    <location>
        <begin position="498"/>
        <end position="520"/>
    </location>
</feature>
<accession>A0A1Z5K5T3</accession>
<feature type="transmembrane region" description="Helical" evidence="2">
    <location>
        <begin position="51"/>
        <end position="73"/>
    </location>
</feature>
<comment type="caution">
    <text evidence="3">The sequence shown here is derived from an EMBL/GenBank/DDBJ whole genome shotgun (WGS) entry which is preliminary data.</text>
</comment>
<sequence>MTTTMEPDIEQPGTMMKTTPEVETKPTKEEEEDAARKTLVRNRARVSVLRYMLGFPKTSLTFFLFIMCFVLPISRPYESVQQPMQDLGLLVQHEAARANESYFEQYAAQIINMTQTAVKAKQQLQADRTYNQDLVEKAKVLEQATWEQLKSSRRLLQQVWLLENTTTAFVRNDTCSAADVRDLMRRVYGNQEDAFNVREAVLKALEQFVQTSKATIRHVTDYTKDRTQYDYDYFIGLKMVPALNLIQSINAPDLDFSVHQMDLLLKLEVLIQDLLGPFNEFYIRLDMYKAHINGLSVSVTNFHLYALDLYARLQMSADWVKDFLPNGAPLPKFLDLKGLALPDSFLPEMDLPSFSTPLPNMTAVKLDFSNRVLIIIAHFLEELARKASEETQEAIRIALEALKELLTLEDYHPPQYESLQGGSLDDVNAQLEKDGRNVLEESRKALLGIFASLEYERDKVPRPDLSLEDDFEDENFSDDDESLFDWMAVELPTISLPFLAWLVAFLISWQLLVDAIIQFIRFWRLQKKWEDWAVPKLPDVNLASTPSPGPEEEKKPSAMSQNGRALMENCTFGTWIFLVLGLLFLVALAIYVPTVKSQCIDSQEGTFMARRFLGPNYVNEANRKGSARAGVLRANIRKEKRNLCEYIYDNGKRYEKMLYEAHQAAVKAHINLLLDAQYERQLVQRCVDVPKLDEHMTSACCGLKGHYDFDYKTEQSNQVCSVDQQKGDCPMDAQSDPMSPFRTLSEYLGHPVFDQFDASQWTLMETDIDYCDVLDGLGKLELNAIDEELILDLSIEAFCKTEVWFIQVLVGGAVLIVFALIMHLKCDLFFDGTKRVYWRQLSAESTVKCYADVREDGSFSVKVNMYERAERIRAALKSYEFIGKCKLRLAAFLLVFEIVLACLLKHFLRKWFGEYV</sequence>
<dbReference type="InParanoid" id="A0A1Z5K5T3"/>
<keyword evidence="2" id="KW-0472">Membrane</keyword>
<dbReference type="OrthoDB" id="45851at2759"/>
<organism evidence="3 4">
    <name type="scientific">Fistulifera solaris</name>
    <name type="common">Oleaginous diatom</name>
    <dbReference type="NCBI Taxonomy" id="1519565"/>
    <lineage>
        <taxon>Eukaryota</taxon>
        <taxon>Sar</taxon>
        <taxon>Stramenopiles</taxon>
        <taxon>Ochrophyta</taxon>
        <taxon>Bacillariophyta</taxon>
        <taxon>Bacillariophyceae</taxon>
        <taxon>Bacillariophycidae</taxon>
        <taxon>Naviculales</taxon>
        <taxon>Naviculaceae</taxon>
        <taxon>Fistulifera</taxon>
    </lineage>
</organism>
<evidence type="ECO:0000256" key="1">
    <source>
        <dbReference type="SAM" id="MobiDB-lite"/>
    </source>
</evidence>
<dbReference type="Proteomes" id="UP000198406">
    <property type="component" value="Unassembled WGS sequence"/>
</dbReference>
<keyword evidence="2" id="KW-1133">Transmembrane helix</keyword>
<proteinExistence type="predicted"/>
<feature type="transmembrane region" description="Helical" evidence="2">
    <location>
        <begin position="804"/>
        <end position="824"/>
    </location>
</feature>
<keyword evidence="2" id="KW-0812">Transmembrane</keyword>
<feature type="region of interest" description="Disordered" evidence="1">
    <location>
        <begin position="1"/>
        <end position="33"/>
    </location>
</feature>